<dbReference type="InterPro" id="IPR053235">
    <property type="entry name" value="Ser_Thr_kinase"/>
</dbReference>
<evidence type="ECO:0000256" key="1">
    <source>
        <dbReference type="ARBA" id="ARBA00012513"/>
    </source>
</evidence>
<dbReference type="EMBL" id="JARKIB010000246">
    <property type="protein sequence ID" value="KAJ7719906.1"/>
    <property type="molecule type" value="Genomic_DNA"/>
</dbReference>
<dbReference type="CDD" id="cd06627">
    <property type="entry name" value="STKc_Cdc7_like"/>
    <property type="match status" value="1"/>
</dbReference>
<evidence type="ECO:0000256" key="7">
    <source>
        <dbReference type="ARBA" id="ARBA00022840"/>
    </source>
</evidence>
<proteinExistence type="inferred from homology"/>
<evidence type="ECO:0000256" key="4">
    <source>
        <dbReference type="ARBA" id="ARBA00022723"/>
    </source>
</evidence>
<evidence type="ECO:0000256" key="6">
    <source>
        <dbReference type="ARBA" id="ARBA00022777"/>
    </source>
</evidence>
<organism evidence="14 15">
    <name type="scientific">Mycena metata</name>
    <dbReference type="NCBI Taxonomy" id="1033252"/>
    <lineage>
        <taxon>Eukaryota</taxon>
        <taxon>Fungi</taxon>
        <taxon>Dikarya</taxon>
        <taxon>Basidiomycota</taxon>
        <taxon>Agaricomycotina</taxon>
        <taxon>Agaricomycetes</taxon>
        <taxon>Agaricomycetidae</taxon>
        <taxon>Agaricales</taxon>
        <taxon>Marasmiineae</taxon>
        <taxon>Mycenaceae</taxon>
        <taxon>Mycena</taxon>
    </lineage>
</organism>
<keyword evidence="6" id="KW-0418">Kinase</keyword>
<dbReference type="PROSITE" id="PS00107">
    <property type="entry name" value="PROTEIN_KINASE_ATP"/>
    <property type="match status" value="1"/>
</dbReference>
<comment type="catalytic activity">
    <reaction evidence="10">
        <text>L-seryl-[protein] + ATP = O-phospho-L-seryl-[protein] + ADP + H(+)</text>
        <dbReference type="Rhea" id="RHEA:17989"/>
        <dbReference type="Rhea" id="RHEA-COMP:9863"/>
        <dbReference type="Rhea" id="RHEA-COMP:11604"/>
        <dbReference type="ChEBI" id="CHEBI:15378"/>
        <dbReference type="ChEBI" id="CHEBI:29999"/>
        <dbReference type="ChEBI" id="CHEBI:30616"/>
        <dbReference type="ChEBI" id="CHEBI:83421"/>
        <dbReference type="ChEBI" id="CHEBI:456216"/>
        <dbReference type="EC" id="2.7.11.1"/>
    </reaction>
</comment>
<name>A0AAD7HGB6_9AGAR</name>
<keyword evidence="3" id="KW-0808">Transferase</keyword>
<evidence type="ECO:0000256" key="9">
    <source>
        <dbReference type="ARBA" id="ARBA00047899"/>
    </source>
</evidence>
<feature type="compositionally biased region" description="Pro residues" evidence="12">
    <location>
        <begin position="448"/>
        <end position="457"/>
    </location>
</feature>
<evidence type="ECO:0000256" key="11">
    <source>
        <dbReference type="PROSITE-ProRule" id="PRU10141"/>
    </source>
</evidence>
<feature type="region of interest" description="Disordered" evidence="12">
    <location>
        <begin position="504"/>
        <end position="574"/>
    </location>
</feature>
<dbReference type="PROSITE" id="PS00108">
    <property type="entry name" value="PROTEIN_KINASE_ST"/>
    <property type="match status" value="1"/>
</dbReference>
<keyword evidence="2" id="KW-0723">Serine/threonine-protein kinase</keyword>
<accession>A0AAD7HGB6</accession>
<feature type="compositionally biased region" description="Low complexity" evidence="12">
    <location>
        <begin position="507"/>
        <end position="524"/>
    </location>
</feature>
<dbReference type="PANTHER" id="PTHR24361">
    <property type="entry name" value="MITOGEN-ACTIVATED KINASE KINASE KINASE"/>
    <property type="match status" value="1"/>
</dbReference>
<dbReference type="GO" id="GO:0005524">
    <property type="term" value="F:ATP binding"/>
    <property type="evidence" value="ECO:0007669"/>
    <property type="project" value="UniProtKB-UniRule"/>
</dbReference>
<dbReference type="Gene3D" id="1.25.10.10">
    <property type="entry name" value="Leucine-rich Repeat Variant"/>
    <property type="match status" value="2"/>
</dbReference>
<keyword evidence="5 11" id="KW-0547">Nucleotide-binding</keyword>
<evidence type="ECO:0000256" key="2">
    <source>
        <dbReference type="ARBA" id="ARBA00022527"/>
    </source>
</evidence>
<dbReference type="FunFam" id="3.30.200.20:FF:000042">
    <property type="entry name" value="Aurora kinase A"/>
    <property type="match status" value="1"/>
</dbReference>
<feature type="region of interest" description="Disordered" evidence="12">
    <location>
        <begin position="330"/>
        <end position="374"/>
    </location>
</feature>
<comment type="catalytic activity">
    <reaction evidence="9">
        <text>L-threonyl-[protein] + ATP = O-phospho-L-threonyl-[protein] + ADP + H(+)</text>
        <dbReference type="Rhea" id="RHEA:46608"/>
        <dbReference type="Rhea" id="RHEA-COMP:11060"/>
        <dbReference type="Rhea" id="RHEA-COMP:11605"/>
        <dbReference type="ChEBI" id="CHEBI:15378"/>
        <dbReference type="ChEBI" id="CHEBI:30013"/>
        <dbReference type="ChEBI" id="CHEBI:30616"/>
        <dbReference type="ChEBI" id="CHEBI:61977"/>
        <dbReference type="ChEBI" id="CHEBI:456216"/>
        <dbReference type="EC" id="2.7.11.1"/>
    </reaction>
</comment>
<dbReference type="InterPro" id="IPR017441">
    <property type="entry name" value="Protein_kinase_ATP_BS"/>
</dbReference>
<feature type="region of interest" description="Disordered" evidence="12">
    <location>
        <begin position="1269"/>
        <end position="1317"/>
    </location>
</feature>
<dbReference type="SMART" id="SM00220">
    <property type="entry name" value="S_TKc"/>
    <property type="match status" value="1"/>
</dbReference>
<dbReference type="GO" id="GO:0004674">
    <property type="term" value="F:protein serine/threonine kinase activity"/>
    <property type="evidence" value="ECO:0007669"/>
    <property type="project" value="UniProtKB-KW"/>
</dbReference>
<dbReference type="Proteomes" id="UP001215598">
    <property type="component" value="Unassembled WGS sequence"/>
</dbReference>
<feature type="region of interest" description="Disordered" evidence="12">
    <location>
        <begin position="283"/>
        <end position="315"/>
    </location>
</feature>
<dbReference type="InterPro" id="IPR016024">
    <property type="entry name" value="ARM-type_fold"/>
</dbReference>
<reference evidence="14" key="1">
    <citation type="submission" date="2023-03" db="EMBL/GenBank/DDBJ databases">
        <title>Massive genome expansion in bonnet fungi (Mycena s.s.) driven by repeated elements and novel gene families across ecological guilds.</title>
        <authorList>
            <consortium name="Lawrence Berkeley National Laboratory"/>
            <person name="Harder C.B."/>
            <person name="Miyauchi S."/>
            <person name="Viragh M."/>
            <person name="Kuo A."/>
            <person name="Thoen E."/>
            <person name="Andreopoulos B."/>
            <person name="Lu D."/>
            <person name="Skrede I."/>
            <person name="Drula E."/>
            <person name="Henrissat B."/>
            <person name="Morin E."/>
            <person name="Kohler A."/>
            <person name="Barry K."/>
            <person name="LaButti K."/>
            <person name="Morin E."/>
            <person name="Salamov A."/>
            <person name="Lipzen A."/>
            <person name="Mereny Z."/>
            <person name="Hegedus B."/>
            <person name="Baldrian P."/>
            <person name="Stursova M."/>
            <person name="Weitz H."/>
            <person name="Taylor A."/>
            <person name="Grigoriev I.V."/>
            <person name="Nagy L.G."/>
            <person name="Martin F."/>
            <person name="Kauserud H."/>
        </authorList>
    </citation>
    <scope>NUCLEOTIDE SEQUENCE</scope>
    <source>
        <strain evidence="14">CBHHK182m</strain>
    </source>
</reference>
<dbReference type="GO" id="GO:0005737">
    <property type="term" value="C:cytoplasm"/>
    <property type="evidence" value="ECO:0007669"/>
    <property type="project" value="TreeGrafter"/>
</dbReference>
<feature type="region of interest" description="Disordered" evidence="12">
    <location>
        <begin position="1214"/>
        <end position="1257"/>
    </location>
</feature>
<evidence type="ECO:0000256" key="10">
    <source>
        <dbReference type="ARBA" id="ARBA00048679"/>
    </source>
</evidence>
<dbReference type="FunFam" id="1.25.10.10:FF:000583">
    <property type="entry name" value="MAP3K epsilon protein kinase 1"/>
    <property type="match status" value="1"/>
</dbReference>
<dbReference type="FunFam" id="1.10.510.10:FF:000946">
    <property type="entry name" value="Probable serine/threonine-protein kinase DDB_G0284251"/>
    <property type="match status" value="1"/>
</dbReference>
<feature type="binding site" evidence="11">
    <location>
        <position position="57"/>
    </location>
    <ligand>
        <name>ATP</name>
        <dbReference type="ChEBI" id="CHEBI:30616"/>
    </ligand>
</feature>
<dbReference type="PANTHER" id="PTHR24361:SF433">
    <property type="entry name" value="PROTEIN KINASE DOMAIN-CONTAINING PROTEIN"/>
    <property type="match status" value="1"/>
</dbReference>
<dbReference type="InterPro" id="IPR008271">
    <property type="entry name" value="Ser/Thr_kinase_AS"/>
</dbReference>
<evidence type="ECO:0000313" key="14">
    <source>
        <dbReference type="EMBL" id="KAJ7719906.1"/>
    </source>
</evidence>
<dbReference type="InterPro" id="IPR000719">
    <property type="entry name" value="Prot_kinase_dom"/>
</dbReference>
<dbReference type="SUPFAM" id="SSF48371">
    <property type="entry name" value="ARM repeat"/>
    <property type="match status" value="1"/>
</dbReference>
<feature type="region of interest" description="Disordered" evidence="12">
    <location>
        <begin position="419"/>
        <end position="465"/>
    </location>
</feature>
<feature type="compositionally biased region" description="Polar residues" evidence="12">
    <location>
        <begin position="304"/>
        <end position="315"/>
    </location>
</feature>
<dbReference type="InterPro" id="IPR011009">
    <property type="entry name" value="Kinase-like_dom_sf"/>
</dbReference>
<evidence type="ECO:0000256" key="3">
    <source>
        <dbReference type="ARBA" id="ARBA00022679"/>
    </source>
</evidence>
<evidence type="ECO:0000313" key="15">
    <source>
        <dbReference type="Proteomes" id="UP001215598"/>
    </source>
</evidence>
<comment type="caution">
    <text evidence="14">The sequence shown here is derived from an EMBL/GenBank/DDBJ whole genome shotgun (WGS) entry which is preliminary data.</text>
</comment>
<dbReference type="Gene3D" id="1.10.510.10">
    <property type="entry name" value="Transferase(Phosphotransferase) domain 1"/>
    <property type="match status" value="1"/>
</dbReference>
<keyword evidence="15" id="KW-1185">Reference proteome</keyword>
<feature type="compositionally biased region" description="Polar residues" evidence="12">
    <location>
        <begin position="353"/>
        <end position="366"/>
    </location>
</feature>
<dbReference type="PROSITE" id="PS50011">
    <property type="entry name" value="PROTEIN_KINASE_DOM"/>
    <property type="match status" value="1"/>
</dbReference>
<protein>
    <recommendedName>
        <fullName evidence="1">non-specific serine/threonine protein kinase</fullName>
        <ecNumber evidence="1">2.7.11.1</ecNumber>
    </recommendedName>
</protein>
<evidence type="ECO:0000259" key="13">
    <source>
        <dbReference type="PROSITE" id="PS50011"/>
    </source>
</evidence>
<keyword evidence="7 11" id="KW-0067">ATP-binding</keyword>
<gene>
    <name evidence="14" type="ORF">B0H16DRAFT_1605450</name>
</gene>
<dbReference type="InterPro" id="IPR011989">
    <property type="entry name" value="ARM-like"/>
</dbReference>
<feature type="region of interest" description="Disordered" evidence="12">
    <location>
        <begin position="1"/>
        <end position="26"/>
    </location>
</feature>
<evidence type="ECO:0000256" key="5">
    <source>
        <dbReference type="ARBA" id="ARBA00022741"/>
    </source>
</evidence>
<evidence type="ECO:0000256" key="8">
    <source>
        <dbReference type="ARBA" id="ARBA00025754"/>
    </source>
</evidence>
<dbReference type="EC" id="2.7.11.1" evidence="1"/>
<keyword evidence="4" id="KW-0479">Metal-binding</keyword>
<evidence type="ECO:0000256" key="12">
    <source>
        <dbReference type="SAM" id="MobiDB-lite"/>
    </source>
</evidence>
<dbReference type="SUPFAM" id="SSF56112">
    <property type="entry name" value="Protein kinase-like (PK-like)"/>
    <property type="match status" value="1"/>
</dbReference>
<dbReference type="GO" id="GO:0046872">
    <property type="term" value="F:metal ion binding"/>
    <property type="evidence" value="ECO:0007669"/>
    <property type="project" value="UniProtKB-KW"/>
</dbReference>
<sequence>MSTPLRPPSRSGSGSSSTANNPKSLNDYQLGDSLGKGAFGQVYRALNWATGETVAVKEIQLSNIPKGELGEIMSEIDLLKNLNHANIVKYKGFVKTREYLYIILEFCENGSLHNISKRFGKFPESLVAVYISQVLEGLMYLHDQGVIHRDIKGANILTNKDGTVKLADFGVASNTTSVNDGAVVGSPYWMAPEVIEQSGATTASDIWSVGCVVIELLEGHPPYHTLDPMPALFRIVQDDCPPIPEGASPIVKDFLYHCFQKDCNLRISAKKLLRHPWMAAARRQVQGKESAEQKPSTARPGAQEGQQQARRPLSNYNYDEAVLKVQEWNEALKSPSRPSKHPVRTNGRPPSPVQQLSASPSASTSGAWRAASGVATKPHLADKIQIPPLSFSLQPPEEQTDNWDDDFEEGISLTKLQALEKTPAEGDHTGSSAEENARTIRPQKSPAAKPPIPLAKPPPDEMHGIVEDYSDLVGDDEGILESKVADFKMKNSFRQGLFHPDDIKTFGLGRSPPGPLSAPSLSGLFNRSTSDPKPSRPPLSPLVTGSHIAGPASALDPRTQHQTSSGSVSPVPASLRLSHSRSSSFVGKSVGIGGSVGRAEARRLLNETEFGKYAEEDDEDYEDVFGKPNGTTLEPAAALQLTTRLSNRSWLGDDNSDEEDPFAEIDEGFAEDDLEANLQRDKYARLCNMVNGLIDQLTPSAPDFQLRDACDQLLGIMADTPEMQLQLVSSHGMLAILEVLEGKCSRDVSMRLLQIINLLVNANLGFLESFCLIGGIPVMMSFTSKKYPSDCRLEASNFIRLLCHTSVMTLQMFISCRGLKVLVDLIDEDYTEQTELVVHALNGIGSVFELQSPTTKNDFCRMFIREGLLDPLSAALLNVISTGGESATETKMKIIQILLVFSQVSQQDIHVRNALGTRKVIRRLLRSCELLEPECLVQMLKAVKHLSMNATLLEVLQNANAIEILVKILEEQSSGPHSAEMSNHIFQTCYNLCRLNKSRQEEAAQAGIIPCLKRVIETRSPLKQFALPILCDLTSAGKSCRTLLWQHDGLAMYLKLLEDPYFQVSALESILSWLQDETARVEDELTKAPSVAALLTCFVTAKANSFENLLDPFLKITRLSSPLTIAISRSPPFFKRIVERLAPAPGGHSKEKAVVRLNLLRVLRTVCEVHPNRAMLVERYGLLGVVEGLSRGGGDGAVLVRELAREIVPVLKPGLKPVASGSGSNGVRSGGGHQATRSTPGGGSTTPTSGLQPAESPRVAALAPKRLRRTASETAGPSFGSTSRLGLGAATSGDATAANGKTKPARQKLGDIPWARR</sequence>
<dbReference type="Pfam" id="PF00069">
    <property type="entry name" value="Pkinase"/>
    <property type="match status" value="1"/>
</dbReference>
<feature type="domain" description="Protein kinase" evidence="13">
    <location>
        <begin position="28"/>
        <end position="278"/>
    </location>
</feature>
<comment type="similarity">
    <text evidence="8">Belongs to the protein kinase superfamily. STE Ser/Thr protein kinase family.</text>
</comment>
<feature type="compositionally biased region" description="Polar residues" evidence="12">
    <location>
        <begin position="1272"/>
        <end position="1284"/>
    </location>
</feature>
<feature type="compositionally biased region" description="Low complexity" evidence="12">
    <location>
        <begin position="8"/>
        <end position="17"/>
    </location>
</feature>